<reference evidence="1" key="2">
    <citation type="journal article" date="2015" name="Fish Shellfish Immunol.">
        <title>Early steps in the European eel (Anguilla anguilla)-Vibrio vulnificus interaction in the gills: Role of the RtxA13 toxin.</title>
        <authorList>
            <person name="Callol A."/>
            <person name="Pajuelo D."/>
            <person name="Ebbesson L."/>
            <person name="Teles M."/>
            <person name="MacKenzie S."/>
            <person name="Amaro C."/>
        </authorList>
    </citation>
    <scope>NUCLEOTIDE SEQUENCE</scope>
</reference>
<organism evidence="1">
    <name type="scientific">Anguilla anguilla</name>
    <name type="common">European freshwater eel</name>
    <name type="synonym">Muraena anguilla</name>
    <dbReference type="NCBI Taxonomy" id="7936"/>
    <lineage>
        <taxon>Eukaryota</taxon>
        <taxon>Metazoa</taxon>
        <taxon>Chordata</taxon>
        <taxon>Craniata</taxon>
        <taxon>Vertebrata</taxon>
        <taxon>Euteleostomi</taxon>
        <taxon>Actinopterygii</taxon>
        <taxon>Neopterygii</taxon>
        <taxon>Teleostei</taxon>
        <taxon>Anguilliformes</taxon>
        <taxon>Anguillidae</taxon>
        <taxon>Anguilla</taxon>
    </lineage>
</organism>
<name>A0A0E9TGE0_ANGAN</name>
<dbReference type="AlphaFoldDB" id="A0A0E9TGE0"/>
<evidence type="ECO:0000313" key="1">
    <source>
        <dbReference type="EMBL" id="JAH52724.1"/>
    </source>
</evidence>
<reference evidence="1" key="1">
    <citation type="submission" date="2014-11" db="EMBL/GenBank/DDBJ databases">
        <authorList>
            <person name="Amaro Gonzalez C."/>
        </authorList>
    </citation>
    <scope>NUCLEOTIDE SEQUENCE</scope>
</reference>
<dbReference type="EMBL" id="GBXM01055853">
    <property type="protein sequence ID" value="JAH52724.1"/>
    <property type="molecule type" value="Transcribed_RNA"/>
</dbReference>
<sequence>MHSEKLFIFTRGYNIHLDFYFKMIHLAPGFSTGVCRSLGVF</sequence>
<protein>
    <submittedName>
        <fullName evidence="1">Uncharacterized protein</fullName>
    </submittedName>
</protein>
<accession>A0A0E9TGE0</accession>
<proteinExistence type="predicted"/>